<dbReference type="PANTHER" id="PTHR23513">
    <property type="entry name" value="INTEGRAL MEMBRANE EFFLUX PROTEIN-RELATED"/>
    <property type="match status" value="1"/>
</dbReference>
<dbReference type="Pfam" id="PF05977">
    <property type="entry name" value="MFS_3"/>
    <property type="match status" value="1"/>
</dbReference>
<feature type="transmembrane region" description="Helical" evidence="7">
    <location>
        <begin position="172"/>
        <end position="190"/>
    </location>
</feature>
<dbReference type="PROSITE" id="PS50850">
    <property type="entry name" value="MFS"/>
    <property type="match status" value="1"/>
</dbReference>
<evidence type="ECO:0000256" key="5">
    <source>
        <dbReference type="ARBA" id="ARBA00022989"/>
    </source>
</evidence>
<gene>
    <name evidence="9" type="ORF">M3M37_07075</name>
</gene>
<dbReference type="CDD" id="cd06173">
    <property type="entry name" value="MFS_MefA_like"/>
    <property type="match status" value="1"/>
</dbReference>
<dbReference type="InterPro" id="IPR036259">
    <property type="entry name" value="MFS_trans_sf"/>
</dbReference>
<evidence type="ECO:0000313" key="10">
    <source>
        <dbReference type="Proteomes" id="UP001056164"/>
    </source>
</evidence>
<feature type="transmembrane region" description="Helical" evidence="7">
    <location>
        <begin position="378"/>
        <end position="400"/>
    </location>
</feature>
<feature type="transmembrane region" description="Helical" evidence="7">
    <location>
        <begin position="211"/>
        <end position="236"/>
    </location>
</feature>
<keyword evidence="10" id="KW-1185">Reference proteome</keyword>
<dbReference type="SUPFAM" id="SSF103473">
    <property type="entry name" value="MFS general substrate transporter"/>
    <property type="match status" value="1"/>
</dbReference>
<evidence type="ECO:0000259" key="8">
    <source>
        <dbReference type="PROSITE" id="PS50850"/>
    </source>
</evidence>
<dbReference type="PANTHER" id="PTHR23513:SF6">
    <property type="entry name" value="MAJOR FACILITATOR SUPERFAMILY ASSOCIATED DOMAIN-CONTAINING PROTEIN"/>
    <property type="match status" value="1"/>
</dbReference>
<dbReference type="InterPro" id="IPR020846">
    <property type="entry name" value="MFS_dom"/>
</dbReference>
<dbReference type="RefSeq" id="WP_252795101.1">
    <property type="nucleotide sequence ID" value="NZ_CP097121.1"/>
</dbReference>
<feature type="transmembrane region" description="Helical" evidence="7">
    <location>
        <begin position="77"/>
        <end position="97"/>
    </location>
</feature>
<feature type="transmembrane region" description="Helical" evidence="7">
    <location>
        <begin position="12"/>
        <end position="38"/>
    </location>
</feature>
<evidence type="ECO:0000256" key="6">
    <source>
        <dbReference type="ARBA" id="ARBA00023136"/>
    </source>
</evidence>
<reference evidence="9" key="1">
    <citation type="submission" date="2022-05" db="EMBL/GenBank/DDBJ databases">
        <authorList>
            <person name="Oliphant S.A."/>
            <person name="Watson-Haigh N.S."/>
            <person name="Sumby K.M."/>
            <person name="Gardner J.M."/>
            <person name="Jiranek V."/>
        </authorList>
    </citation>
    <scope>NUCLEOTIDE SEQUENCE</scope>
    <source>
        <strain evidence="9">KI4_A6</strain>
    </source>
</reference>
<feature type="transmembrane region" description="Helical" evidence="7">
    <location>
        <begin position="347"/>
        <end position="372"/>
    </location>
</feature>
<evidence type="ECO:0000256" key="1">
    <source>
        <dbReference type="ARBA" id="ARBA00004651"/>
    </source>
</evidence>
<proteinExistence type="predicted"/>
<dbReference type="Gene3D" id="1.20.1250.20">
    <property type="entry name" value="MFS general substrate transporter like domains"/>
    <property type="match status" value="1"/>
</dbReference>
<accession>A0ABY5BZT0</accession>
<name>A0ABY5BZT0_9LACO</name>
<feature type="transmembrane region" description="Helical" evidence="7">
    <location>
        <begin position="311"/>
        <end position="331"/>
    </location>
</feature>
<protein>
    <submittedName>
        <fullName evidence="9">MFS transporter</fullName>
    </submittedName>
</protein>
<keyword evidence="3" id="KW-1003">Cell membrane</keyword>
<organism evidence="9 10">
    <name type="scientific">Fructilactobacillus carniphilus</name>
    <dbReference type="NCBI Taxonomy" id="2940297"/>
    <lineage>
        <taxon>Bacteria</taxon>
        <taxon>Bacillati</taxon>
        <taxon>Bacillota</taxon>
        <taxon>Bacilli</taxon>
        <taxon>Lactobacillales</taxon>
        <taxon>Lactobacillaceae</taxon>
        <taxon>Fructilactobacillus</taxon>
    </lineage>
</organism>
<sequence>MTYLPVLRNAAFRWLITGNTLSNIASSIANVSLVWIAYHHFNSPLIIAVVLGALELPSLLIGPFAGGLLDHFQKTTLMTVANLINALVFIFLIFNPLRNPVDLGLFLVLLIISGAVKPLLMGGSSMIIQEVFPTSDLKVTANSLNTMSFDFTYLLGALLSGLVLSLGYGLKVYGLVAGLYLVVSFCYSRIKVNQTQIQQQPNLSYVSDLKNALRIIFTNHAIAAALILDFVWNLFLWAGLTVLLPIAVKLLYGNSAIQYGFLDSMTSVGIILGSLLVGLYHRKQLPLLKIVAGAIALHAVLFILIGFSTQVYVTAFLLFLIGLIVAPALIYKSTFYQSMFNSESKGLLFTLAGTMTSASYPIGIALTSLLASLVGSQIGSLFIGFGGVTLVTAGFVYYKLRRGSALQSK</sequence>
<evidence type="ECO:0000256" key="3">
    <source>
        <dbReference type="ARBA" id="ARBA00022475"/>
    </source>
</evidence>
<comment type="subcellular location">
    <subcellularLocation>
        <location evidence="1">Cell membrane</location>
        <topology evidence="1">Multi-pass membrane protein</topology>
    </subcellularLocation>
</comment>
<feature type="domain" description="Major facilitator superfamily (MFS) profile" evidence="8">
    <location>
        <begin position="6"/>
        <end position="404"/>
    </location>
</feature>
<evidence type="ECO:0000313" key="9">
    <source>
        <dbReference type="EMBL" id="USS90586.1"/>
    </source>
</evidence>
<keyword evidence="5 7" id="KW-1133">Transmembrane helix</keyword>
<feature type="transmembrane region" description="Helical" evidence="7">
    <location>
        <begin position="44"/>
        <end position="65"/>
    </location>
</feature>
<feature type="transmembrane region" description="Helical" evidence="7">
    <location>
        <begin position="103"/>
        <end position="128"/>
    </location>
</feature>
<dbReference type="InterPro" id="IPR010290">
    <property type="entry name" value="TM_effector"/>
</dbReference>
<feature type="transmembrane region" description="Helical" evidence="7">
    <location>
        <begin position="287"/>
        <end position="305"/>
    </location>
</feature>
<keyword evidence="4 7" id="KW-0812">Transmembrane</keyword>
<evidence type="ECO:0000256" key="7">
    <source>
        <dbReference type="SAM" id="Phobius"/>
    </source>
</evidence>
<feature type="transmembrane region" description="Helical" evidence="7">
    <location>
        <begin position="256"/>
        <end position="280"/>
    </location>
</feature>
<keyword evidence="6 7" id="KW-0472">Membrane</keyword>
<keyword evidence="2" id="KW-0813">Transport</keyword>
<dbReference type="Proteomes" id="UP001056164">
    <property type="component" value="Chromosome"/>
</dbReference>
<evidence type="ECO:0000256" key="4">
    <source>
        <dbReference type="ARBA" id="ARBA00022692"/>
    </source>
</evidence>
<dbReference type="EMBL" id="CP097121">
    <property type="protein sequence ID" value="USS90586.1"/>
    <property type="molecule type" value="Genomic_DNA"/>
</dbReference>
<evidence type="ECO:0000256" key="2">
    <source>
        <dbReference type="ARBA" id="ARBA00022448"/>
    </source>
</evidence>